<evidence type="ECO:0000313" key="4">
    <source>
        <dbReference type="Proteomes" id="UP000230750"/>
    </source>
</evidence>
<comment type="caution">
    <text evidence="3">The sequence shown here is derived from an EMBL/GenBank/DDBJ whole genome shotgun (WGS) entry which is preliminary data.</text>
</comment>
<sequence length="447" mass="49098">MFSIHTQEICHITSFVSIQSGNTASISGVVRTPLGTPSASSQSRRMVMSSPCSLPLSPTHEKPTSSKSPQSDPGQLEVRRSPLGSNLYSSTDEEVPRSVRSRKKRGRRSPSSRRSPMSPDTHRIFLPISSPVVPPATNPSPALKGPPPPPITSMVGFSPSALQLKMASELNLMDMLDASAQQLNEMEHARTIALAHEESAALARILEGRQKDYERQLQLLSLKSQQEVEDAHRQLREVRQEYAHEAMELEKQQTKAQQDAAELRRAAADRLLQSQAETSRITAEAAKQLAESHLFWPTYLSPCSHCSSKATSPTSPGVDASRLLAENTQTVVSAVLEQQRLHQLEMLKEMKSGFKSPPPPRRSLGVGVNMSQKSLLSRSPNRSPTPHYTEDFTQSSPSSQSVTRLSTTHSKGQSPKSSSSIAEESLNKQMASRPHPGKVLHPYRDCQ</sequence>
<name>A0A2G8JI13_STIJA</name>
<keyword evidence="4" id="KW-1185">Reference proteome</keyword>
<reference evidence="3 4" key="1">
    <citation type="journal article" date="2017" name="PLoS Biol.">
        <title>The sea cucumber genome provides insights into morphological evolution and visceral regeneration.</title>
        <authorList>
            <person name="Zhang X."/>
            <person name="Sun L."/>
            <person name="Yuan J."/>
            <person name="Sun Y."/>
            <person name="Gao Y."/>
            <person name="Zhang L."/>
            <person name="Li S."/>
            <person name="Dai H."/>
            <person name="Hamel J.F."/>
            <person name="Liu C."/>
            <person name="Yu Y."/>
            <person name="Liu S."/>
            <person name="Lin W."/>
            <person name="Guo K."/>
            <person name="Jin S."/>
            <person name="Xu P."/>
            <person name="Storey K.B."/>
            <person name="Huan P."/>
            <person name="Zhang T."/>
            <person name="Zhou Y."/>
            <person name="Zhang J."/>
            <person name="Lin C."/>
            <person name="Li X."/>
            <person name="Xing L."/>
            <person name="Huo D."/>
            <person name="Sun M."/>
            <person name="Wang L."/>
            <person name="Mercier A."/>
            <person name="Li F."/>
            <person name="Yang H."/>
            <person name="Xiang J."/>
        </authorList>
    </citation>
    <scope>NUCLEOTIDE SEQUENCE [LARGE SCALE GENOMIC DNA]</scope>
    <source>
        <strain evidence="3">Shaxun</strain>
        <tissue evidence="3">Muscle</tissue>
    </source>
</reference>
<feature type="compositionally biased region" description="Polar residues" evidence="2">
    <location>
        <begin position="372"/>
        <end position="409"/>
    </location>
</feature>
<evidence type="ECO:0000256" key="1">
    <source>
        <dbReference type="SAM" id="Coils"/>
    </source>
</evidence>
<feature type="compositionally biased region" description="Polar residues" evidence="2">
    <location>
        <begin position="35"/>
        <end position="44"/>
    </location>
</feature>
<evidence type="ECO:0000256" key="2">
    <source>
        <dbReference type="SAM" id="MobiDB-lite"/>
    </source>
</evidence>
<dbReference type="GO" id="GO:0005813">
    <property type="term" value="C:centrosome"/>
    <property type="evidence" value="ECO:0007669"/>
    <property type="project" value="InterPro"/>
</dbReference>
<feature type="region of interest" description="Disordered" evidence="2">
    <location>
        <begin position="372"/>
        <end position="447"/>
    </location>
</feature>
<dbReference type="Proteomes" id="UP000230750">
    <property type="component" value="Unassembled WGS sequence"/>
</dbReference>
<dbReference type="GO" id="GO:0034453">
    <property type="term" value="P:microtubule anchoring"/>
    <property type="evidence" value="ECO:0007669"/>
    <property type="project" value="InterPro"/>
</dbReference>
<accession>A0A2G8JI13</accession>
<gene>
    <name evidence="3" type="ORF">BSL78_27789</name>
</gene>
<dbReference type="PANTHER" id="PTHR13958:SF3">
    <property type="entry name" value="CAP-GLY DOMAIN-CONTAINING PROTEIN-RELATED"/>
    <property type="match status" value="1"/>
</dbReference>
<dbReference type="OrthoDB" id="306254at2759"/>
<dbReference type="PANTHER" id="PTHR13958">
    <property type="entry name" value="CENTROSOME-ASSOCIATED PROTEIN 350"/>
    <property type="match status" value="1"/>
</dbReference>
<evidence type="ECO:0000313" key="3">
    <source>
        <dbReference type="EMBL" id="PIK35390.1"/>
    </source>
</evidence>
<feature type="compositionally biased region" description="Low complexity" evidence="2">
    <location>
        <begin position="410"/>
        <end position="424"/>
    </location>
</feature>
<organism evidence="3 4">
    <name type="scientific">Stichopus japonicus</name>
    <name type="common">Sea cucumber</name>
    <dbReference type="NCBI Taxonomy" id="307972"/>
    <lineage>
        <taxon>Eukaryota</taxon>
        <taxon>Metazoa</taxon>
        <taxon>Echinodermata</taxon>
        <taxon>Eleutherozoa</taxon>
        <taxon>Echinozoa</taxon>
        <taxon>Holothuroidea</taxon>
        <taxon>Aspidochirotacea</taxon>
        <taxon>Aspidochirotida</taxon>
        <taxon>Stichopodidae</taxon>
        <taxon>Apostichopus</taxon>
    </lineage>
</organism>
<feature type="compositionally biased region" description="Basic residues" evidence="2">
    <location>
        <begin position="99"/>
        <end position="111"/>
    </location>
</feature>
<proteinExistence type="predicted"/>
<dbReference type="EMBL" id="MRZV01001914">
    <property type="protein sequence ID" value="PIK35390.1"/>
    <property type="molecule type" value="Genomic_DNA"/>
</dbReference>
<dbReference type="InterPro" id="IPR028750">
    <property type="entry name" value="CEP350/CC187"/>
</dbReference>
<keyword evidence="1" id="KW-0175">Coiled coil</keyword>
<feature type="compositionally biased region" description="Pro residues" evidence="2">
    <location>
        <begin position="132"/>
        <end position="151"/>
    </location>
</feature>
<protein>
    <submittedName>
        <fullName evidence="3">Putative centrosome-associated protein</fullName>
    </submittedName>
</protein>
<dbReference type="STRING" id="307972.A0A2G8JI13"/>
<dbReference type="GO" id="GO:0008017">
    <property type="term" value="F:microtubule binding"/>
    <property type="evidence" value="ECO:0007669"/>
    <property type="project" value="InterPro"/>
</dbReference>
<dbReference type="AlphaFoldDB" id="A0A2G8JI13"/>
<feature type="coiled-coil region" evidence="1">
    <location>
        <begin position="221"/>
        <end position="266"/>
    </location>
</feature>
<feature type="region of interest" description="Disordered" evidence="2">
    <location>
        <begin position="28"/>
        <end position="154"/>
    </location>
</feature>